<evidence type="ECO:0000313" key="2">
    <source>
        <dbReference type="Proteomes" id="UP000033111"/>
    </source>
</evidence>
<keyword evidence="2" id="KW-1185">Reference proteome</keyword>
<protein>
    <submittedName>
        <fullName evidence="1">Mg/Co/Ni transporter MgtE</fullName>
    </submittedName>
</protein>
<reference evidence="1 2" key="1">
    <citation type="submission" date="2014-07" db="EMBL/GenBank/DDBJ databases">
        <title>Methanogenic archaea and the global carbon cycle.</title>
        <authorList>
            <person name="Henriksen J.R."/>
            <person name="Luke J."/>
            <person name="Reinhart S."/>
            <person name="Benedict M.N."/>
            <person name="Youngblut N.D."/>
            <person name="Metcalf M.E."/>
            <person name="Whitaker R.J."/>
            <person name="Metcalf W.W."/>
        </authorList>
    </citation>
    <scope>NUCLEOTIDE SEQUENCE [LARGE SCALE GENOMIC DNA]</scope>
    <source>
        <strain evidence="1 2">T4/M</strain>
    </source>
</reference>
<gene>
    <name evidence="1" type="ORF">MSSIT_1782</name>
</gene>
<dbReference type="PATRIC" id="fig|1434120.4.peg.2278"/>
<dbReference type="HOGENOM" id="CLU_197995_0_0_2"/>
<sequence length="54" mass="5824">MLGLRGNISSTLGSRLGSAIHMGLITSIDRNNPELTNNQGPSFWALSWLSFSGF</sequence>
<dbReference type="Proteomes" id="UP000033111">
    <property type="component" value="Chromosome"/>
</dbReference>
<dbReference type="AlphaFoldDB" id="A0A0E3L8G9"/>
<organism evidence="1 2">
    <name type="scientific">Methanosarcina siciliae T4/M</name>
    <dbReference type="NCBI Taxonomy" id="1434120"/>
    <lineage>
        <taxon>Archaea</taxon>
        <taxon>Methanobacteriati</taxon>
        <taxon>Methanobacteriota</taxon>
        <taxon>Stenosarchaea group</taxon>
        <taxon>Methanomicrobia</taxon>
        <taxon>Methanosarcinales</taxon>
        <taxon>Methanosarcinaceae</taxon>
        <taxon>Methanosarcina</taxon>
    </lineage>
</organism>
<name>A0A0E3L8G9_9EURY</name>
<evidence type="ECO:0000313" key="1">
    <source>
        <dbReference type="EMBL" id="AKB28501.1"/>
    </source>
</evidence>
<dbReference type="EMBL" id="CP009506">
    <property type="protein sequence ID" value="AKB28501.1"/>
    <property type="molecule type" value="Genomic_DNA"/>
</dbReference>
<dbReference type="KEGG" id="msw:MSSIT_1782"/>
<proteinExistence type="predicted"/>
<accession>A0A0E3L8G9</accession>